<organism evidence="1">
    <name type="scientific">viral metagenome</name>
    <dbReference type="NCBI Taxonomy" id="1070528"/>
    <lineage>
        <taxon>unclassified sequences</taxon>
        <taxon>metagenomes</taxon>
        <taxon>organismal metagenomes</taxon>
    </lineage>
</organism>
<evidence type="ECO:0000313" key="1">
    <source>
        <dbReference type="EMBL" id="QHS89901.1"/>
    </source>
</evidence>
<protein>
    <submittedName>
        <fullName evidence="1">Uncharacterized protein</fullName>
    </submittedName>
</protein>
<reference evidence="1" key="1">
    <citation type="journal article" date="2020" name="Nature">
        <title>Giant virus diversity and host interactions through global metagenomics.</title>
        <authorList>
            <person name="Schulz F."/>
            <person name="Roux S."/>
            <person name="Paez-Espino D."/>
            <person name="Jungbluth S."/>
            <person name="Walsh D.A."/>
            <person name="Denef V.J."/>
            <person name="McMahon K.D."/>
            <person name="Konstantinidis K.T."/>
            <person name="Eloe-Fadrosh E.A."/>
            <person name="Kyrpides N.C."/>
            <person name="Woyke T."/>
        </authorList>
    </citation>
    <scope>NUCLEOTIDE SEQUENCE</scope>
    <source>
        <strain evidence="1">GVMAG-M-3300010160-4</strain>
    </source>
</reference>
<proteinExistence type="predicted"/>
<dbReference type="AlphaFoldDB" id="A0A6C0BDR7"/>
<accession>A0A6C0BDR7</accession>
<dbReference type="EMBL" id="MN739121">
    <property type="protein sequence ID" value="QHS89901.1"/>
    <property type="molecule type" value="Genomic_DNA"/>
</dbReference>
<name>A0A6C0BDR7_9ZZZZ</name>
<sequence>MNLPFSVLNSKREKPIRIQEEKFEIIESKDVSGEFERQLEDILTKGLEIVDYADVTFVKERMNNFYRNNIAVLLLTLNLRRNNSFIYTESYLKFVDYIKRGVIHEGKDSDFISKLNFQIQCYNEKIESILSS</sequence>